<accession>A0A645B381</accession>
<gene>
    <name evidence="2" type="ORF">SDC9_106766</name>
</gene>
<organism evidence="2">
    <name type="scientific">bioreactor metagenome</name>
    <dbReference type="NCBI Taxonomy" id="1076179"/>
    <lineage>
        <taxon>unclassified sequences</taxon>
        <taxon>metagenomes</taxon>
        <taxon>ecological metagenomes</taxon>
    </lineage>
</organism>
<dbReference type="EMBL" id="VSSQ01017524">
    <property type="protein sequence ID" value="MPM59920.1"/>
    <property type="molecule type" value="Genomic_DNA"/>
</dbReference>
<evidence type="ECO:0000313" key="2">
    <source>
        <dbReference type="EMBL" id="MPM59920.1"/>
    </source>
</evidence>
<feature type="compositionally biased region" description="Basic residues" evidence="1">
    <location>
        <begin position="69"/>
        <end position="80"/>
    </location>
</feature>
<dbReference type="AlphaFoldDB" id="A0A645B381"/>
<comment type="caution">
    <text evidence="2">The sequence shown here is derived from an EMBL/GenBank/DDBJ whole genome shotgun (WGS) entry which is preliminary data.</text>
</comment>
<proteinExistence type="predicted"/>
<name>A0A645B381_9ZZZZ</name>
<reference evidence="2" key="1">
    <citation type="submission" date="2019-08" db="EMBL/GenBank/DDBJ databases">
        <authorList>
            <person name="Kucharzyk K."/>
            <person name="Murdoch R.W."/>
            <person name="Higgins S."/>
            <person name="Loffler F."/>
        </authorList>
    </citation>
    <scope>NUCLEOTIDE SEQUENCE</scope>
</reference>
<sequence length="448" mass="48987">MRQVVVGTRVAGGACGRVRGGDCQGAVDGRNIVLIRHVRCAAHDLHRAERHAGRVGSGVRAAAGDGIPRHRHAGNIHRSRRHAARGAVVNIACAVRRDHKRLVLRIVRIDRRVCGQVVRRRGAVGAKPIVLRPADRTILRRGNVICRVARAVCHPFGADHGTVRAGAIRHLRVDRQAAVDPRNGIALRDIHATALEHKPRLIGKARRVHAGVRAAGTRRRVLNRESRHAGRDAGDASRAAVIVLRGAVRRQRQRRLRRPDRVERQVARGHGHARAGCICRVCRGCARRRVPTEEIITRAGERVCVHREACPHRLCRAVACVSAHHAPVAVVGECKERHAGVDHDGMIRRDAADSIGVARIGGGGQRRAVIRHAGDFISRRKRPCDGRVRAVYISTRAGFGRNARGGICRYAHPERLVFPNGIECARCAYNTGSEQNAVTGIIHRPAAV</sequence>
<protein>
    <submittedName>
        <fullName evidence="2">Uncharacterized protein</fullName>
    </submittedName>
</protein>
<feature type="region of interest" description="Disordered" evidence="1">
    <location>
        <begin position="57"/>
        <end position="80"/>
    </location>
</feature>
<evidence type="ECO:0000256" key="1">
    <source>
        <dbReference type="SAM" id="MobiDB-lite"/>
    </source>
</evidence>